<dbReference type="Proteomes" id="UP000028524">
    <property type="component" value="Unassembled WGS sequence"/>
</dbReference>
<feature type="region of interest" description="Disordered" evidence="2">
    <location>
        <begin position="1"/>
        <end position="21"/>
    </location>
</feature>
<feature type="compositionally biased region" description="Basic and acidic residues" evidence="2">
    <location>
        <begin position="62"/>
        <end position="71"/>
    </location>
</feature>
<feature type="compositionally biased region" description="Low complexity" evidence="2">
    <location>
        <begin position="1"/>
        <end position="11"/>
    </location>
</feature>
<evidence type="ECO:0000313" key="4">
    <source>
        <dbReference type="EMBL" id="KFA66259.1"/>
    </source>
</evidence>
<keyword evidence="1" id="KW-0539">Nucleus</keyword>
<dbReference type="InterPro" id="IPR050797">
    <property type="entry name" value="Carb_Metab_Trans_Reg"/>
</dbReference>
<feature type="compositionally biased region" description="Low complexity" evidence="2">
    <location>
        <begin position="203"/>
        <end position="220"/>
    </location>
</feature>
<proteinExistence type="predicted"/>
<dbReference type="OMA" id="VKHRACD"/>
<dbReference type="PANTHER" id="PTHR31668:SF4">
    <property type="entry name" value="TRANSCRIPTIONAL ACTIVATOR PROTEIN DAL81"/>
    <property type="match status" value="1"/>
</dbReference>
<evidence type="ECO:0000259" key="3">
    <source>
        <dbReference type="PROSITE" id="PS50048"/>
    </source>
</evidence>
<dbReference type="HOGENOM" id="CLU_026660_3_0_1"/>
<dbReference type="STRING" id="1283841.A0A084QQM4"/>
<dbReference type="InParanoid" id="A0A084QQM4"/>
<evidence type="ECO:0000256" key="2">
    <source>
        <dbReference type="SAM" id="MobiDB-lite"/>
    </source>
</evidence>
<dbReference type="InterPro" id="IPR001138">
    <property type="entry name" value="Zn2Cys6_DnaBD"/>
</dbReference>
<evidence type="ECO:0000313" key="5">
    <source>
        <dbReference type="Proteomes" id="UP000028524"/>
    </source>
</evidence>
<feature type="domain" description="Zn(2)-C6 fungal-type" evidence="3">
    <location>
        <begin position="18"/>
        <end position="48"/>
    </location>
</feature>
<organism evidence="4 5">
    <name type="scientific">Stachybotrys chlorohalonatus (strain IBT 40285)</name>
    <dbReference type="NCBI Taxonomy" id="1283841"/>
    <lineage>
        <taxon>Eukaryota</taxon>
        <taxon>Fungi</taxon>
        <taxon>Dikarya</taxon>
        <taxon>Ascomycota</taxon>
        <taxon>Pezizomycotina</taxon>
        <taxon>Sordariomycetes</taxon>
        <taxon>Hypocreomycetidae</taxon>
        <taxon>Hypocreales</taxon>
        <taxon>Stachybotryaceae</taxon>
        <taxon>Stachybotrys</taxon>
    </lineage>
</organism>
<dbReference type="SMART" id="SM00066">
    <property type="entry name" value="GAL4"/>
    <property type="match status" value="1"/>
</dbReference>
<dbReference type="SUPFAM" id="SSF57701">
    <property type="entry name" value="Zn2/Cys6 DNA-binding domain"/>
    <property type="match status" value="1"/>
</dbReference>
<feature type="region of interest" description="Disordered" evidence="2">
    <location>
        <begin position="192"/>
        <end position="220"/>
    </location>
</feature>
<protein>
    <recommendedName>
        <fullName evidence="3">Zn(2)-C6 fungal-type domain-containing protein</fullName>
    </recommendedName>
</protein>
<dbReference type="OrthoDB" id="3498215at2759"/>
<dbReference type="EMBL" id="KL660462">
    <property type="protein sequence ID" value="KFA66259.1"/>
    <property type="molecule type" value="Genomic_DNA"/>
</dbReference>
<dbReference type="GO" id="GO:0005634">
    <property type="term" value="C:nucleus"/>
    <property type="evidence" value="ECO:0007669"/>
    <property type="project" value="TreeGrafter"/>
</dbReference>
<dbReference type="CDD" id="cd00067">
    <property type="entry name" value="GAL4"/>
    <property type="match status" value="1"/>
</dbReference>
<evidence type="ECO:0000256" key="1">
    <source>
        <dbReference type="ARBA" id="ARBA00023242"/>
    </source>
</evidence>
<dbReference type="PROSITE" id="PS00463">
    <property type="entry name" value="ZN2_CY6_FUNGAL_1"/>
    <property type="match status" value="1"/>
</dbReference>
<dbReference type="GO" id="GO:0000981">
    <property type="term" value="F:DNA-binding transcription factor activity, RNA polymerase II-specific"/>
    <property type="evidence" value="ECO:0007669"/>
    <property type="project" value="InterPro"/>
</dbReference>
<dbReference type="GO" id="GO:0001080">
    <property type="term" value="P:nitrogen catabolite activation of transcription from RNA polymerase II promoter"/>
    <property type="evidence" value="ECO:0007669"/>
    <property type="project" value="TreeGrafter"/>
</dbReference>
<dbReference type="PANTHER" id="PTHR31668">
    <property type="entry name" value="GLUCOSE TRANSPORT TRANSCRIPTION REGULATOR RGT1-RELATED-RELATED"/>
    <property type="match status" value="1"/>
</dbReference>
<dbReference type="Gene3D" id="4.10.240.10">
    <property type="entry name" value="Zn(2)-C6 fungal-type DNA-binding domain"/>
    <property type="match status" value="1"/>
</dbReference>
<gene>
    <name evidence="4" type="ORF">S40285_01923</name>
</gene>
<accession>A0A084QQM4</accession>
<dbReference type="GO" id="GO:0008270">
    <property type="term" value="F:zinc ion binding"/>
    <property type="evidence" value="ECO:0007669"/>
    <property type="project" value="InterPro"/>
</dbReference>
<dbReference type="PROSITE" id="PS50048">
    <property type="entry name" value="ZN2_CY6_FUNGAL_2"/>
    <property type="match status" value="1"/>
</dbReference>
<name>A0A084QQM4_STAC4</name>
<dbReference type="InterPro" id="IPR036864">
    <property type="entry name" value="Zn2-C6_fun-type_DNA-bd_sf"/>
</dbReference>
<sequence>MDRRSSASSSSGVPKHRACDECRSRKLACTKEPDGCARCKRERIRCHYSPQKPMGRPRKKRLVEDQPKDSEPIESTSAQHDAGAKADYGEYDASMSFGNEPQFDFLGHHTHSADLDFIDLLHPTGHDAFTVAAHHDSHLYGSGSSAHYGSTSYQMGYSGPLDMLMDVDPYDSHYEYGNTSKHYAHSLGHYMTSQAPLPSEPAESTPSELSNSSPEPSLKSAPTVNCGCLSSLYLALDALTRIPQDVMAAMRVVRHASKVAHDVIACTSCSANIADNVSSPPPIQSFQNRMCLAALIPTACNAYARILEMVDDYSTSAKNDQRMVHFSFKEVGGVWGLLSENPCLFVQPYDNKDLDPATWRRLMRGIVQLDVNGLADVPGPEGDGDCLPRKQLGLKGILQQMEERSRRRHAAVDAMMASGKIAPDAICFLNQPYTPVPEAERSCMKVLDAARMALNGFVIV</sequence>
<feature type="region of interest" description="Disordered" evidence="2">
    <location>
        <begin position="47"/>
        <end position="82"/>
    </location>
</feature>
<reference evidence="4 5" key="1">
    <citation type="journal article" date="2014" name="BMC Genomics">
        <title>Comparative genome sequencing reveals chemotype-specific gene clusters in the toxigenic black mold Stachybotrys.</title>
        <authorList>
            <person name="Semeiks J."/>
            <person name="Borek D."/>
            <person name="Otwinowski Z."/>
            <person name="Grishin N.V."/>
        </authorList>
    </citation>
    <scope>NUCLEOTIDE SEQUENCE [LARGE SCALE GENOMIC DNA]</scope>
    <source>
        <strain evidence="4 5">IBT 40285</strain>
    </source>
</reference>
<keyword evidence="5" id="KW-1185">Reference proteome</keyword>
<dbReference type="AlphaFoldDB" id="A0A084QQM4"/>